<accession>A0A9X2HIF0</accession>
<dbReference type="GO" id="GO:0005886">
    <property type="term" value="C:plasma membrane"/>
    <property type="evidence" value="ECO:0007669"/>
    <property type="project" value="UniProtKB-SubCell"/>
</dbReference>
<feature type="transmembrane region" description="Helical" evidence="8">
    <location>
        <begin position="172"/>
        <end position="191"/>
    </location>
</feature>
<dbReference type="InterPro" id="IPR000522">
    <property type="entry name" value="ABC_transptr_permease_BtuC"/>
</dbReference>
<keyword evidence="6 8" id="KW-1133">Transmembrane helix</keyword>
<dbReference type="Pfam" id="PF01032">
    <property type="entry name" value="FecCD"/>
    <property type="match status" value="1"/>
</dbReference>
<comment type="subcellular location">
    <subcellularLocation>
        <location evidence="1">Cell membrane</location>
        <topology evidence="1">Multi-pass membrane protein</topology>
    </subcellularLocation>
</comment>
<comment type="caution">
    <text evidence="9">The sequence shown here is derived from an EMBL/GenBank/DDBJ whole genome shotgun (WGS) entry which is preliminary data.</text>
</comment>
<gene>
    <name evidence="9" type="ORF">NBM05_05215</name>
</gene>
<protein>
    <submittedName>
        <fullName evidence="9">Iron ABC transporter permease</fullName>
    </submittedName>
</protein>
<sequence length="355" mass="34861">MPAAVTTPAAATMAAGDVARLRARSRRRPRLVVAALALALVAAVGVRVLLGTYTVTLPDFVSILGGHSIPGASGARFIVLQDKLPHAVLGALAGLALGCSGAIFQLLLRNPLASPDIIGINSSASLGGIVALAFFGASGLGLAAGGLAGAAVAAVVIFGLSVGGRGSAGNRFVLVGLGLAVLAAALTNYVLSRISIYQASDAAIWLTGSLGQANWGRIQLLGVVLAVLLPLVAALSRNLHAVSVGEDLAAGLGVPVGATRWGGIALAVGLAAFAVAATGPITFVAFVAGPVARRLVGGTHTLTGAALVGGVVVVLADFAAGNLIPGGRLPVGVVTGIVGAPVLLWLVAAAQRERS</sequence>
<keyword evidence="3" id="KW-0813">Transport</keyword>
<evidence type="ECO:0000256" key="7">
    <source>
        <dbReference type="ARBA" id="ARBA00023136"/>
    </source>
</evidence>
<dbReference type="InterPro" id="IPR037294">
    <property type="entry name" value="ABC_BtuC-like"/>
</dbReference>
<dbReference type="RefSeq" id="WP_254165654.1">
    <property type="nucleotide sequence ID" value="NZ_JANAFB010000009.1"/>
</dbReference>
<proteinExistence type="inferred from homology"/>
<evidence type="ECO:0000256" key="1">
    <source>
        <dbReference type="ARBA" id="ARBA00004651"/>
    </source>
</evidence>
<evidence type="ECO:0000256" key="5">
    <source>
        <dbReference type="ARBA" id="ARBA00022692"/>
    </source>
</evidence>
<feature type="transmembrane region" description="Helical" evidence="8">
    <location>
        <begin position="129"/>
        <end position="160"/>
    </location>
</feature>
<dbReference type="EMBL" id="JANAFB010000009">
    <property type="protein sequence ID" value="MCP3425433.1"/>
    <property type="molecule type" value="Genomic_DNA"/>
</dbReference>
<feature type="transmembrane region" description="Helical" evidence="8">
    <location>
        <begin position="87"/>
        <end position="108"/>
    </location>
</feature>
<dbReference type="PANTHER" id="PTHR30472">
    <property type="entry name" value="FERRIC ENTEROBACTIN TRANSPORT SYSTEM PERMEASE PROTEIN"/>
    <property type="match status" value="1"/>
</dbReference>
<organism evidence="9 10">
    <name type="scientific">Rothia santali</name>
    <dbReference type="NCBI Taxonomy" id="2949643"/>
    <lineage>
        <taxon>Bacteria</taxon>
        <taxon>Bacillati</taxon>
        <taxon>Actinomycetota</taxon>
        <taxon>Actinomycetes</taxon>
        <taxon>Micrococcales</taxon>
        <taxon>Micrococcaceae</taxon>
        <taxon>Rothia</taxon>
    </lineage>
</organism>
<dbReference type="AlphaFoldDB" id="A0A9X2HIF0"/>
<feature type="transmembrane region" description="Helical" evidence="8">
    <location>
        <begin position="261"/>
        <end position="289"/>
    </location>
</feature>
<keyword evidence="10" id="KW-1185">Reference proteome</keyword>
<feature type="transmembrane region" description="Helical" evidence="8">
    <location>
        <begin position="220"/>
        <end position="241"/>
    </location>
</feature>
<dbReference type="GO" id="GO:0022857">
    <property type="term" value="F:transmembrane transporter activity"/>
    <property type="evidence" value="ECO:0007669"/>
    <property type="project" value="InterPro"/>
</dbReference>
<reference evidence="9" key="1">
    <citation type="submission" date="2022-06" db="EMBL/GenBank/DDBJ databases">
        <title>Rothia sp. isolated from sandalwood seedling.</title>
        <authorList>
            <person name="Tuikhar N."/>
            <person name="Kirdat K."/>
            <person name="Thorat V."/>
            <person name="Swetha P."/>
            <person name="Padma S."/>
            <person name="Sundararaj R."/>
            <person name="Yadav A."/>
        </authorList>
    </citation>
    <scope>NUCLEOTIDE SEQUENCE</scope>
    <source>
        <strain evidence="9">AR01</strain>
    </source>
</reference>
<dbReference type="GO" id="GO:0033214">
    <property type="term" value="P:siderophore-iron import into cell"/>
    <property type="evidence" value="ECO:0007669"/>
    <property type="project" value="TreeGrafter"/>
</dbReference>
<comment type="similarity">
    <text evidence="2">Belongs to the binding-protein-dependent transport system permease family. FecCD subfamily.</text>
</comment>
<dbReference type="Proteomes" id="UP001139502">
    <property type="component" value="Unassembled WGS sequence"/>
</dbReference>
<evidence type="ECO:0000256" key="4">
    <source>
        <dbReference type="ARBA" id="ARBA00022475"/>
    </source>
</evidence>
<dbReference type="Gene3D" id="1.10.3470.10">
    <property type="entry name" value="ABC transporter involved in vitamin B12 uptake, BtuC"/>
    <property type="match status" value="1"/>
</dbReference>
<feature type="transmembrane region" description="Helical" evidence="8">
    <location>
        <begin position="301"/>
        <end position="324"/>
    </location>
</feature>
<evidence type="ECO:0000256" key="2">
    <source>
        <dbReference type="ARBA" id="ARBA00007935"/>
    </source>
</evidence>
<dbReference type="PANTHER" id="PTHR30472:SF24">
    <property type="entry name" value="FERRIC ENTEROBACTIN TRANSPORT SYSTEM PERMEASE PROTEIN FEPG"/>
    <property type="match status" value="1"/>
</dbReference>
<evidence type="ECO:0000256" key="8">
    <source>
        <dbReference type="SAM" id="Phobius"/>
    </source>
</evidence>
<evidence type="ECO:0000256" key="3">
    <source>
        <dbReference type="ARBA" id="ARBA00022448"/>
    </source>
</evidence>
<keyword evidence="7 8" id="KW-0472">Membrane</keyword>
<keyword evidence="4" id="KW-1003">Cell membrane</keyword>
<evidence type="ECO:0000313" key="9">
    <source>
        <dbReference type="EMBL" id="MCP3425433.1"/>
    </source>
</evidence>
<name>A0A9X2HIF0_9MICC</name>
<dbReference type="SUPFAM" id="SSF81345">
    <property type="entry name" value="ABC transporter involved in vitamin B12 uptake, BtuC"/>
    <property type="match status" value="1"/>
</dbReference>
<evidence type="ECO:0000256" key="6">
    <source>
        <dbReference type="ARBA" id="ARBA00022989"/>
    </source>
</evidence>
<keyword evidence="5 8" id="KW-0812">Transmembrane</keyword>
<evidence type="ECO:0000313" key="10">
    <source>
        <dbReference type="Proteomes" id="UP001139502"/>
    </source>
</evidence>
<feature type="transmembrane region" description="Helical" evidence="8">
    <location>
        <begin position="31"/>
        <end position="50"/>
    </location>
</feature>
<feature type="transmembrane region" description="Helical" evidence="8">
    <location>
        <begin position="330"/>
        <end position="350"/>
    </location>
</feature>